<reference evidence="1" key="1">
    <citation type="submission" date="2025-08" db="UniProtKB">
        <authorList>
            <consortium name="Ensembl"/>
        </authorList>
    </citation>
    <scope>IDENTIFICATION</scope>
</reference>
<dbReference type="SUPFAM" id="SSF47473">
    <property type="entry name" value="EF-hand"/>
    <property type="match status" value="1"/>
</dbReference>
<name>A0A3Q1G795_9TELE</name>
<dbReference type="Ensembl" id="ENSAPOT00000011011.1">
    <property type="protein sequence ID" value="ENSAPOP00000023542.1"/>
    <property type="gene ID" value="ENSAPOG00000005428.1"/>
</dbReference>
<dbReference type="InParanoid" id="A0A3Q1G795"/>
<evidence type="ECO:0000313" key="1">
    <source>
        <dbReference type="Ensembl" id="ENSAPOP00000023542.1"/>
    </source>
</evidence>
<dbReference type="STRING" id="80966.ENSAPOP00000023542"/>
<dbReference type="GeneTree" id="ENSGT01030000234574"/>
<accession>A0A3Q1G795</accession>
<dbReference type="Gene3D" id="1.10.238.10">
    <property type="entry name" value="EF-hand"/>
    <property type="match status" value="1"/>
</dbReference>
<evidence type="ECO:0008006" key="3">
    <source>
        <dbReference type="Google" id="ProtNLM"/>
    </source>
</evidence>
<sequence>ALELPLTDMSFDDRDISLSQGPLRIYDYSCLLEFCALLSRINKEQAKRARKLQGDRLGLEDFAQFLNLPTTDTLEQVHSFFDQHGVGQIDIRRYVTALSVIHRPLKPMDTLKLAFKMYESEETGEILEEHLAVIFEIMLGVKEVDLTRMFLALGGPDTGRITYGKTPFRFLSILSIVQNCQIIQCATVHHVIDD</sequence>
<dbReference type="InterPro" id="IPR011992">
    <property type="entry name" value="EF-hand-dom_pair"/>
</dbReference>
<protein>
    <recommendedName>
        <fullName evidence="3">EF-hand domain-containing protein</fullName>
    </recommendedName>
</protein>
<dbReference type="AlphaFoldDB" id="A0A3Q1G795"/>
<evidence type="ECO:0000313" key="2">
    <source>
        <dbReference type="Proteomes" id="UP000257200"/>
    </source>
</evidence>
<proteinExistence type="predicted"/>
<dbReference type="Proteomes" id="UP000257200">
    <property type="component" value="Unplaced"/>
</dbReference>
<keyword evidence="2" id="KW-1185">Reference proteome</keyword>
<reference evidence="1" key="2">
    <citation type="submission" date="2025-09" db="UniProtKB">
        <authorList>
            <consortium name="Ensembl"/>
        </authorList>
    </citation>
    <scope>IDENTIFICATION</scope>
</reference>
<organism evidence="1 2">
    <name type="scientific">Acanthochromis polyacanthus</name>
    <name type="common">spiny chromis</name>
    <dbReference type="NCBI Taxonomy" id="80966"/>
    <lineage>
        <taxon>Eukaryota</taxon>
        <taxon>Metazoa</taxon>
        <taxon>Chordata</taxon>
        <taxon>Craniata</taxon>
        <taxon>Vertebrata</taxon>
        <taxon>Euteleostomi</taxon>
        <taxon>Actinopterygii</taxon>
        <taxon>Neopterygii</taxon>
        <taxon>Teleostei</taxon>
        <taxon>Neoteleostei</taxon>
        <taxon>Acanthomorphata</taxon>
        <taxon>Ovalentaria</taxon>
        <taxon>Pomacentridae</taxon>
        <taxon>Acanthochromis</taxon>
    </lineage>
</organism>